<dbReference type="GO" id="GO:0008168">
    <property type="term" value="F:methyltransferase activity"/>
    <property type="evidence" value="ECO:0007669"/>
    <property type="project" value="UniProtKB-KW"/>
</dbReference>
<dbReference type="Pfam" id="PF13649">
    <property type="entry name" value="Methyltransf_25"/>
    <property type="match status" value="1"/>
</dbReference>
<name>A0A443S1V1_9ACAR</name>
<evidence type="ECO:0000313" key="2">
    <source>
        <dbReference type="EMBL" id="RWS21495.1"/>
    </source>
</evidence>
<dbReference type="OrthoDB" id="8300214at2759"/>
<evidence type="ECO:0000313" key="3">
    <source>
        <dbReference type="Proteomes" id="UP000288716"/>
    </source>
</evidence>
<proteinExistence type="predicted"/>
<dbReference type="InterPro" id="IPR041698">
    <property type="entry name" value="Methyltransf_25"/>
</dbReference>
<dbReference type="SUPFAM" id="SSF53335">
    <property type="entry name" value="S-adenosyl-L-methionine-dependent methyltransferases"/>
    <property type="match status" value="1"/>
</dbReference>
<dbReference type="GO" id="GO:0032259">
    <property type="term" value="P:methylation"/>
    <property type="evidence" value="ECO:0007669"/>
    <property type="project" value="UniProtKB-KW"/>
</dbReference>
<dbReference type="CDD" id="cd02440">
    <property type="entry name" value="AdoMet_MTases"/>
    <property type="match status" value="1"/>
</dbReference>
<dbReference type="Gene3D" id="3.40.50.150">
    <property type="entry name" value="Vaccinia Virus protein VP39"/>
    <property type="match status" value="1"/>
</dbReference>
<dbReference type="VEuPathDB" id="VectorBase:LDEU010545"/>
<keyword evidence="3" id="KW-1185">Reference proteome</keyword>
<sequence>MNINPHLYNESNLIQRDNAKELLTRFEEQFRNRKVKTIVDVGFGTGNVSSEILRSTGCDKLIAFDNNELMIEFARKHYANEKLLFIVADATDDWSNDFAPLQEQITQFPKWKKHFDHLRNIEKVETSVDNECRVSSAPYAIITRLDEQATINEYKKFHPIVSMIRRVLELCTIH</sequence>
<keyword evidence="2" id="KW-0808">Transferase</keyword>
<protein>
    <submittedName>
        <fullName evidence="2">Phosphoethanolamine N-methyltransferase-like protein</fullName>
    </submittedName>
</protein>
<evidence type="ECO:0000259" key="1">
    <source>
        <dbReference type="Pfam" id="PF13649"/>
    </source>
</evidence>
<dbReference type="STRING" id="299467.A0A443S1V1"/>
<dbReference type="AlphaFoldDB" id="A0A443S1V1"/>
<gene>
    <name evidence="2" type="ORF">B4U80_00921</name>
</gene>
<organism evidence="2 3">
    <name type="scientific">Leptotrombidium deliense</name>
    <dbReference type="NCBI Taxonomy" id="299467"/>
    <lineage>
        <taxon>Eukaryota</taxon>
        <taxon>Metazoa</taxon>
        <taxon>Ecdysozoa</taxon>
        <taxon>Arthropoda</taxon>
        <taxon>Chelicerata</taxon>
        <taxon>Arachnida</taxon>
        <taxon>Acari</taxon>
        <taxon>Acariformes</taxon>
        <taxon>Trombidiformes</taxon>
        <taxon>Prostigmata</taxon>
        <taxon>Anystina</taxon>
        <taxon>Parasitengona</taxon>
        <taxon>Trombiculoidea</taxon>
        <taxon>Trombiculidae</taxon>
        <taxon>Leptotrombidium</taxon>
    </lineage>
</organism>
<accession>A0A443S1V1</accession>
<dbReference type="Proteomes" id="UP000288716">
    <property type="component" value="Unassembled WGS sequence"/>
</dbReference>
<keyword evidence="2" id="KW-0489">Methyltransferase</keyword>
<reference evidence="2 3" key="1">
    <citation type="journal article" date="2018" name="Gigascience">
        <title>Genomes of trombidid mites reveal novel predicted allergens and laterally-transferred genes associated with secondary metabolism.</title>
        <authorList>
            <person name="Dong X."/>
            <person name="Chaisiri K."/>
            <person name="Xia D."/>
            <person name="Armstrong S.D."/>
            <person name="Fang Y."/>
            <person name="Donnelly M.J."/>
            <person name="Kadowaki T."/>
            <person name="McGarry J.W."/>
            <person name="Darby A.C."/>
            <person name="Makepeace B.L."/>
        </authorList>
    </citation>
    <scope>NUCLEOTIDE SEQUENCE [LARGE SCALE GENOMIC DNA]</scope>
    <source>
        <strain evidence="2">UoL-UT</strain>
    </source>
</reference>
<dbReference type="EMBL" id="NCKV01011995">
    <property type="protein sequence ID" value="RWS21495.1"/>
    <property type="molecule type" value="Genomic_DNA"/>
</dbReference>
<dbReference type="InterPro" id="IPR029063">
    <property type="entry name" value="SAM-dependent_MTases_sf"/>
</dbReference>
<feature type="domain" description="Methyltransferase" evidence="1">
    <location>
        <begin position="38"/>
        <end position="92"/>
    </location>
</feature>
<comment type="caution">
    <text evidence="2">The sequence shown here is derived from an EMBL/GenBank/DDBJ whole genome shotgun (WGS) entry which is preliminary data.</text>
</comment>